<evidence type="ECO:0000256" key="4">
    <source>
        <dbReference type="ARBA" id="ARBA00023002"/>
    </source>
</evidence>
<proteinExistence type="inferred from homology"/>
<dbReference type="PANTHER" id="PTHR13789:SF309">
    <property type="entry name" value="PUTATIVE (AFU_ORTHOLOGUE AFUA_6G14510)-RELATED"/>
    <property type="match status" value="1"/>
</dbReference>
<comment type="similarity">
    <text evidence="1">Belongs to the paxM FAD-dependent monooxygenase family.</text>
</comment>
<evidence type="ECO:0000256" key="1">
    <source>
        <dbReference type="ARBA" id="ARBA00007992"/>
    </source>
</evidence>
<keyword evidence="2" id="KW-0285">Flavoprotein</keyword>
<dbReference type="EMBL" id="ML994632">
    <property type="protein sequence ID" value="KAF2185726.1"/>
    <property type="molecule type" value="Genomic_DNA"/>
</dbReference>
<accession>A0A6A6E793</accession>
<dbReference type="PANTHER" id="PTHR13789">
    <property type="entry name" value="MONOOXYGENASE"/>
    <property type="match status" value="1"/>
</dbReference>
<evidence type="ECO:0000256" key="2">
    <source>
        <dbReference type="ARBA" id="ARBA00022630"/>
    </source>
</evidence>
<feature type="domain" description="FAD-binding" evidence="6">
    <location>
        <begin position="137"/>
        <end position="374"/>
    </location>
</feature>
<dbReference type="PRINTS" id="PR00420">
    <property type="entry name" value="RNGMNOXGNASE"/>
</dbReference>
<protein>
    <submittedName>
        <fullName evidence="7">FAD/NAD(P)-binding domain-containing protein</fullName>
    </submittedName>
</protein>
<name>A0A6A6E793_9PEZI</name>
<dbReference type="InterPro" id="IPR002938">
    <property type="entry name" value="FAD-bd"/>
</dbReference>
<dbReference type="OrthoDB" id="655030at2759"/>
<evidence type="ECO:0000256" key="3">
    <source>
        <dbReference type="ARBA" id="ARBA00022827"/>
    </source>
</evidence>
<dbReference type="Gene3D" id="3.50.50.60">
    <property type="entry name" value="FAD/NAD(P)-binding domain"/>
    <property type="match status" value="1"/>
</dbReference>
<keyword evidence="3" id="KW-0274">FAD</keyword>
<dbReference type="InterPro" id="IPR050493">
    <property type="entry name" value="FAD-dep_Monooxygenase_BioMet"/>
</dbReference>
<evidence type="ECO:0000313" key="8">
    <source>
        <dbReference type="Proteomes" id="UP000800200"/>
    </source>
</evidence>
<evidence type="ECO:0000259" key="6">
    <source>
        <dbReference type="Pfam" id="PF01494"/>
    </source>
</evidence>
<dbReference type="AlphaFoldDB" id="A0A6A6E793"/>
<keyword evidence="5" id="KW-0503">Monooxygenase</keyword>
<dbReference type="Pfam" id="PF01494">
    <property type="entry name" value="FAD_binding_3"/>
    <property type="match status" value="1"/>
</dbReference>
<dbReference type="GO" id="GO:0071949">
    <property type="term" value="F:FAD binding"/>
    <property type="evidence" value="ECO:0007669"/>
    <property type="project" value="InterPro"/>
</dbReference>
<keyword evidence="4" id="KW-0560">Oxidoreductase</keyword>
<keyword evidence="8" id="KW-1185">Reference proteome</keyword>
<evidence type="ECO:0000313" key="7">
    <source>
        <dbReference type="EMBL" id="KAF2185726.1"/>
    </source>
</evidence>
<dbReference type="InterPro" id="IPR036188">
    <property type="entry name" value="FAD/NAD-bd_sf"/>
</dbReference>
<dbReference type="Proteomes" id="UP000800200">
    <property type="component" value="Unassembled WGS sequence"/>
</dbReference>
<reference evidence="7" key="1">
    <citation type="journal article" date="2020" name="Stud. Mycol.">
        <title>101 Dothideomycetes genomes: a test case for predicting lifestyles and emergence of pathogens.</title>
        <authorList>
            <person name="Haridas S."/>
            <person name="Albert R."/>
            <person name="Binder M."/>
            <person name="Bloem J."/>
            <person name="Labutti K."/>
            <person name="Salamov A."/>
            <person name="Andreopoulos B."/>
            <person name="Baker S."/>
            <person name="Barry K."/>
            <person name="Bills G."/>
            <person name="Bluhm B."/>
            <person name="Cannon C."/>
            <person name="Castanera R."/>
            <person name="Culley D."/>
            <person name="Daum C."/>
            <person name="Ezra D."/>
            <person name="Gonzalez J."/>
            <person name="Henrissat B."/>
            <person name="Kuo A."/>
            <person name="Liang C."/>
            <person name="Lipzen A."/>
            <person name="Lutzoni F."/>
            <person name="Magnuson J."/>
            <person name="Mondo S."/>
            <person name="Nolan M."/>
            <person name="Ohm R."/>
            <person name="Pangilinan J."/>
            <person name="Park H.-J."/>
            <person name="Ramirez L."/>
            <person name="Alfaro M."/>
            <person name="Sun H."/>
            <person name="Tritt A."/>
            <person name="Yoshinaga Y."/>
            <person name="Zwiers L.-H."/>
            <person name="Turgeon B."/>
            <person name="Goodwin S."/>
            <person name="Spatafora J."/>
            <person name="Crous P."/>
            <person name="Grigoriev I."/>
        </authorList>
    </citation>
    <scope>NUCLEOTIDE SEQUENCE</scope>
    <source>
        <strain evidence="7">CBS 207.26</strain>
    </source>
</reference>
<organism evidence="7 8">
    <name type="scientific">Zopfia rhizophila CBS 207.26</name>
    <dbReference type="NCBI Taxonomy" id="1314779"/>
    <lineage>
        <taxon>Eukaryota</taxon>
        <taxon>Fungi</taxon>
        <taxon>Dikarya</taxon>
        <taxon>Ascomycota</taxon>
        <taxon>Pezizomycotina</taxon>
        <taxon>Dothideomycetes</taxon>
        <taxon>Dothideomycetes incertae sedis</taxon>
        <taxon>Zopfiaceae</taxon>
        <taxon>Zopfia</taxon>
    </lineage>
</organism>
<gene>
    <name evidence="7" type="ORF">K469DRAFT_707391</name>
</gene>
<dbReference type="GO" id="GO:0004497">
    <property type="term" value="F:monooxygenase activity"/>
    <property type="evidence" value="ECO:0007669"/>
    <property type="project" value="UniProtKB-KW"/>
</dbReference>
<sequence>MSSQTHFLSTQRILISGAGISGLAFAISLHKLWPSISASPPPHLTLYERDPCAVPSGREGYSLSLRSDRPSAGIQTLQKMGMLDKLLAVCVGALGEENREGKTGEEGGFVVWDRDWKEVLKVRSKTPEGCPVAGMRITRANLRRTLVEAVEELPGVEIQWGTSITGISQTGEGATKVELSDGRTQECDILIAADGSNSKIRSILRPNDGLKFAGPVCIAGTSDLSTSPSNKDNEFGMVLSGTGSCLFLAPVDTKSLVWCLSWKVTAPQTSKKQPLTPEEHNKILDEARQKGIPAYGKRFADMIEKTDESTLMKFNAMDKQGFPHTGRYIQADGFQSANGKIVFLGDANHAVSPFAGNGANLALMDGWDFAESLCRSGSLEDAVKKYDRLAVGRAKKVVSISHFNILTAHSKGWALWCWMWVIRLMKLLFFK</sequence>
<dbReference type="SUPFAM" id="SSF51905">
    <property type="entry name" value="FAD/NAD(P)-binding domain"/>
    <property type="match status" value="1"/>
</dbReference>
<evidence type="ECO:0000256" key="5">
    <source>
        <dbReference type="ARBA" id="ARBA00023033"/>
    </source>
</evidence>